<reference evidence="2" key="1">
    <citation type="submission" date="2021-05" db="EMBL/GenBank/DDBJ databases">
        <authorList>
            <person name="Stam R."/>
        </authorList>
    </citation>
    <scope>NUCLEOTIDE SEQUENCE</scope>
    <source>
        <strain evidence="2">CS162</strain>
    </source>
</reference>
<dbReference type="EMBL" id="CAJRGZ010000015">
    <property type="protein sequence ID" value="CAG5146842.1"/>
    <property type="molecule type" value="Genomic_DNA"/>
</dbReference>
<dbReference type="Proteomes" id="UP000676310">
    <property type="component" value="Unassembled WGS sequence"/>
</dbReference>
<accession>A0A8J2HUU4</accession>
<comment type="caution">
    <text evidence="2">The sequence shown here is derived from an EMBL/GenBank/DDBJ whole genome shotgun (WGS) entry which is preliminary data.</text>
</comment>
<gene>
    <name evidence="2" type="ORF">ALTATR162_LOCUS1942</name>
</gene>
<evidence type="ECO:0000313" key="3">
    <source>
        <dbReference type="Proteomes" id="UP000676310"/>
    </source>
</evidence>
<proteinExistence type="predicted"/>
<evidence type="ECO:0000313" key="2">
    <source>
        <dbReference type="EMBL" id="CAG5146842.1"/>
    </source>
</evidence>
<feature type="compositionally biased region" description="Acidic residues" evidence="1">
    <location>
        <begin position="740"/>
        <end position="756"/>
    </location>
</feature>
<dbReference type="AlphaFoldDB" id="A0A8J2HUU4"/>
<dbReference type="RefSeq" id="XP_043165479.1">
    <property type="nucleotide sequence ID" value="XM_043309544.1"/>
</dbReference>
<dbReference type="OrthoDB" id="4788824at2759"/>
<evidence type="ECO:0000256" key="1">
    <source>
        <dbReference type="SAM" id="MobiDB-lite"/>
    </source>
</evidence>
<protein>
    <submittedName>
        <fullName evidence="2">Uncharacterized protein</fullName>
    </submittedName>
</protein>
<keyword evidence="3" id="KW-1185">Reference proteome</keyword>
<dbReference type="GeneID" id="67013332"/>
<name>A0A8J2HUU4_9PLEO</name>
<sequence length="756" mass="85299">MVWFDDVDLPTARATLSDTSVWNKIRDGCPQSALSRPTFGFRVKKYFKSKSEPLRSEFLPGMQGQVLHRQGNGVYVQVFDLFDAKGGLLKDWIHQDFIEIGTELYGTWKTDVCNIPRMPSKFTPEEHTLFNNPKCKHLALGISTFLRKLAETNPECLTEENLKRLGGFSGDKVPWITTKILAGVDKAGLIAVLNNPRFTMKELEANANLDCESSDAQGESGIYFRRYVERGSGQSKKPCSLYVGQPVDFYNRYIGWIADGHDDLKEKSEPVKMHALCRLESVFYQEHKYIIEQLFTSLLQTYKQALLNRTMDLTDTPSNYHVKNCSDMDKIAKASANDSGWTGAVRRDSFWNGSYSTCAGLNHQSPISEAPFHEPITWLESRGHMPDPEVPGKSIPISNFTREVPKRMKVIAAGKKSASKGNWFIAFDLKSQETTSKDYDLRISRVLPKNFSSDGVEWPIPGSTYNITIEVRTDWKPHPFSWARLPLIGPFKDWDRANSWAIAMHWIDKDGNDRSRYLHCENRYEVLNKESNGSTQPYARGIEVIHWLYRENIPADKQHRWIQTPPWARTKLINYDHVRQMITFEACKGITTTAPIPSDRKHPDIIEAEMQGRGVHGDFGLTNVGLTLAQAKRATPGSWGKRKKCDSCMFIARGTSPGLCNPKEGSTTCGNCLILFGRPCSYTLGIPAVKTNAGDVGNSFDELAARRDTANALRRTALNGLRGSEDDAMMTDDPNFMEIEQGEDGDLEADMEDELN</sequence>
<feature type="region of interest" description="Disordered" evidence="1">
    <location>
        <begin position="737"/>
        <end position="756"/>
    </location>
</feature>
<organism evidence="2 3">
    <name type="scientific">Alternaria atra</name>
    <dbReference type="NCBI Taxonomy" id="119953"/>
    <lineage>
        <taxon>Eukaryota</taxon>
        <taxon>Fungi</taxon>
        <taxon>Dikarya</taxon>
        <taxon>Ascomycota</taxon>
        <taxon>Pezizomycotina</taxon>
        <taxon>Dothideomycetes</taxon>
        <taxon>Pleosporomycetidae</taxon>
        <taxon>Pleosporales</taxon>
        <taxon>Pleosporineae</taxon>
        <taxon>Pleosporaceae</taxon>
        <taxon>Alternaria</taxon>
        <taxon>Alternaria sect. Ulocladioides</taxon>
    </lineage>
</organism>